<gene>
    <name evidence="2" type="ORF">SAMN04488044_0235</name>
</gene>
<proteinExistence type="predicted"/>
<protein>
    <submittedName>
        <fullName evidence="2">Uncharacterized protein</fullName>
    </submittedName>
</protein>
<reference evidence="3" key="1">
    <citation type="submission" date="2016-11" db="EMBL/GenBank/DDBJ databases">
        <authorList>
            <person name="Varghese N."/>
            <person name="Submissions S."/>
        </authorList>
    </citation>
    <scope>NUCLEOTIDE SEQUENCE [LARGE SCALE GENOMIC DNA]</scope>
    <source>
        <strain evidence="3">DSM 28223</strain>
    </source>
</reference>
<dbReference type="EMBL" id="FQWM01000001">
    <property type="protein sequence ID" value="SHG24547.1"/>
    <property type="molecule type" value="Genomic_DNA"/>
</dbReference>
<name>A0A1M5I8K8_9RHOB</name>
<evidence type="ECO:0000313" key="3">
    <source>
        <dbReference type="Proteomes" id="UP000184211"/>
    </source>
</evidence>
<keyword evidence="1" id="KW-0812">Transmembrane</keyword>
<dbReference type="AlphaFoldDB" id="A0A1M5I8K8"/>
<dbReference type="RefSeq" id="WP_072789310.1">
    <property type="nucleotide sequence ID" value="NZ_FQWM01000001.1"/>
</dbReference>
<keyword evidence="1" id="KW-1133">Transmembrane helix</keyword>
<dbReference type="OrthoDB" id="7283678at2"/>
<feature type="transmembrane region" description="Helical" evidence="1">
    <location>
        <begin position="21"/>
        <end position="38"/>
    </location>
</feature>
<evidence type="ECO:0000313" key="2">
    <source>
        <dbReference type="EMBL" id="SHG24547.1"/>
    </source>
</evidence>
<dbReference type="STRING" id="870908.SAMN04488044_0235"/>
<keyword evidence="1" id="KW-0472">Membrane</keyword>
<keyword evidence="3" id="KW-1185">Reference proteome</keyword>
<accession>A0A1M5I8K8</accession>
<evidence type="ECO:0000256" key="1">
    <source>
        <dbReference type="SAM" id="Phobius"/>
    </source>
</evidence>
<organism evidence="2 3">
    <name type="scientific">Cognatishimia maritima</name>
    <dbReference type="NCBI Taxonomy" id="870908"/>
    <lineage>
        <taxon>Bacteria</taxon>
        <taxon>Pseudomonadati</taxon>
        <taxon>Pseudomonadota</taxon>
        <taxon>Alphaproteobacteria</taxon>
        <taxon>Rhodobacterales</taxon>
        <taxon>Paracoccaceae</taxon>
        <taxon>Cognatishimia</taxon>
    </lineage>
</organism>
<sequence>MNPRWLMRMALWARNPPSKRRIQIVVFAVVCTAILYGIEQYFGWPEALTVEKIGNRGLRQ</sequence>
<dbReference type="Proteomes" id="UP000184211">
    <property type="component" value="Unassembled WGS sequence"/>
</dbReference>